<evidence type="ECO:0000256" key="4">
    <source>
        <dbReference type="ARBA" id="ARBA00022673"/>
    </source>
</evidence>
<dbReference type="InterPro" id="IPR027359">
    <property type="entry name" value="Volt_channel_dom_sf"/>
</dbReference>
<evidence type="ECO:0000313" key="15">
    <source>
        <dbReference type="RefSeq" id="XP_026678627.1"/>
    </source>
</evidence>
<evidence type="ECO:0000256" key="12">
    <source>
        <dbReference type="SAM" id="Phobius"/>
    </source>
</evidence>
<dbReference type="GO" id="GO:0008331">
    <property type="term" value="F:high voltage-gated calcium channel activity"/>
    <property type="evidence" value="ECO:0007669"/>
    <property type="project" value="TreeGrafter"/>
</dbReference>
<dbReference type="PANTHER" id="PTHR45628">
    <property type="entry name" value="VOLTAGE-DEPENDENT CALCIUM CHANNEL TYPE A SUBUNIT ALPHA-1"/>
    <property type="match status" value="1"/>
</dbReference>
<dbReference type="STRING" id="121845.A0A3Q0IQU5"/>
<dbReference type="InterPro" id="IPR050599">
    <property type="entry name" value="VDCC_alpha-1_subunit"/>
</dbReference>
<dbReference type="Pfam" id="PF00520">
    <property type="entry name" value="Ion_trans"/>
    <property type="match status" value="2"/>
</dbReference>
<feature type="transmembrane region" description="Helical" evidence="12">
    <location>
        <begin position="193"/>
        <end position="216"/>
    </location>
</feature>
<dbReference type="PaxDb" id="121845-A0A3Q0IQU5"/>
<evidence type="ECO:0000256" key="7">
    <source>
        <dbReference type="ARBA" id="ARBA00022882"/>
    </source>
</evidence>
<feature type="transmembrane region" description="Helical" evidence="12">
    <location>
        <begin position="20"/>
        <end position="39"/>
    </location>
</feature>
<keyword evidence="9" id="KW-0406">Ion transport</keyword>
<feature type="transmembrane region" description="Helical" evidence="12">
    <location>
        <begin position="350"/>
        <end position="377"/>
    </location>
</feature>
<dbReference type="KEGG" id="dci:113466966"/>
<dbReference type="Gene3D" id="1.20.120.350">
    <property type="entry name" value="Voltage-gated potassium channels. Chain C"/>
    <property type="match status" value="1"/>
</dbReference>
<dbReference type="PANTHER" id="PTHR45628:SF22">
    <property type="entry name" value="VOLTAGE-DEPENDENT T-TYPE CALCIUM CHANNEL SUBUNIT ALPHA"/>
    <property type="match status" value="1"/>
</dbReference>
<organism evidence="14 15">
    <name type="scientific">Diaphorina citri</name>
    <name type="common">Asian citrus psyllid</name>
    <dbReference type="NCBI Taxonomy" id="121845"/>
    <lineage>
        <taxon>Eukaryota</taxon>
        <taxon>Metazoa</taxon>
        <taxon>Ecdysozoa</taxon>
        <taxon>Arthropoda</taxon>
        <taxon>Hexapoda</taxon>
        <taxon>Insecta</taxon>
        <taxon>Pterygota</taxon>
        <taxon>Neoptera</taxon>
        <taxon>Paraneoptera</taxon>
        <taxon>Hemiptera</taxon>
        <taxon>Sternorrhyncha</taxon>
        <taxon>Psylloidea</taxon>
        <taxon>Psyllidae</taxon>
        <taxon>Diaphorininae</taxon>
        <taxon>Diaphorina</taxon>
    </lineage>
</organism>
<keyword evidence="5 12" id="KW-0812">Transmembrane</keyword>
<gene>
    <name evidence="15" type="primary">LOC113466966</name>
</gene>
<evidence type="ECO:0000256" key="1">
    <source>
        <dbReference type="ARBA" id="ARBA00004141"/>
    </source>
</evidence>
<comment type="subcellular location">
    <subcellularLocation>
        <location evidence="1">Membrane</location>
        <topology evidence="1">Multi-pass membrane protein</topology>
    </subcellularLocation>
</comment>
<keyword evidence="6" id="KW-0106">Calcium</keyword>
<dbReference type="GO" id="GO:0098703">
    <property type="term" value="P:calcium ion import across plasma membrane"/>
    <property type="evidence" value="ECO:0007669"/>
    <property type="project" value="TreeGrafter"/>
</dbReference>
<dbReference type="SUPFAM" id="SSF81324">
    <property type="entry name" value="Voltage-gated potassium channels"/>
    <property type="match status" value="1"/>
</dbReference>
<feature type="domain" description="Ion transport" evidence="13">
    <location>
        <begin position="18"/>
        <end position="164"/>
    </location>
</feature>
<evidence type="ECO:0000256" key="8">
    <source>
        <dbReference type="ARBA" id="ARBA00022989"/>
    </source>
</evidence>
<evidence type="ECO:0000313" key="14">
    <source>
        <dbReference type="Proteomes" id="UP000079169"/>
    </source>
</evidence>
<feature type="transmembrane region" description="Helical" evidence="12">
    <location>
        <begin position="323"/>
        <end position="344"/>
    </location>
</feature>
<reference evidence="15" key="1">
    <citation type="submission" date="2025-08" db="UniProtKB">
        <authorList>
            <consortium name="RefSeq"/>
        </authorList>
    </citation>
    <scope>IDENTIFICATION</scope>
</reference>
<dbReference type="AlphaFoldDB" id="A0A3Q0IQU5"/>
<evidence type="ECO:0000259" key="13">
    <source>
        <dbReference type="Pfam" id="PF00520"/>
    </source>
</evidence>
<keyword evidence="11" id="KW-0407">Ion channel</keyword>
<evidence type="ECO:0000256" key="3">
    <source>
        <dbReference type="ARBA" id="ARBA00022568"/>
    </source>
</evidence>
<evidence type="ECO:0000256" key="10">
    <source>
        <dbReference type="ARBA" id="ARBA00023136"/>
    </source>
</evidence>
<keyword evidence="10 12" id="KW-0472">Membrane</keyword>
<accession>A0A3Q0IQU5</accession>
<keyword evidence="14" id="KW-1185">Reference proteome</keyword>
<dbReference type="InterPro" id="IPR005821">
    <property type="entry name" value="Ion_trans_dom"/>
</dbReference>
<evidence type="ECO:0000256" key="2">
    <source>
        <dbReference type="ARBA" id="ARBA00022448"/>
    </source>
</evidence>
<evidence type="ECO:0000256" key="5">
    <source>
        <dbReference type="ARBA" id="ARBA00022692"/>
    </source>
</evidence>
<keyword evidence="7" id="KW-0851">Voltage-gated channel</keyword>
<name>A0A3Q0IQU5_DIACI</name>
<keyword evidence="3" id="KW-0109">Calcium transport</keyword>
<proteinExistence type="predicted"/>
<dbReference type="RefSeq" id="XP_026678627.1">
    <property type="nucleotide sequence ID" value="XM_026822826.1"/>
</dbReference>
<feature type="domain" description="Ion transport" evidence="13">
    <location>
        <begin position="180"/>
        <end position="386"/>
    </location>
</feature>
<sequence>MSISVSPYSFLNSQIFNTWFERISMLVILLNCVTLGMYQPCVDDKCLTNRCKILQMFDDFIFVFFALEMTIKMIAMGCYGKGTYLADSWNRLDFFIVLAGKIVKVLNSCSAVHNHQEKVAGRSGGQLLGIKIIVITMCDGGMRILVMLLLDTLPMLGNVLLLCFPSYASVGHPANVGQCMRILVMLLLDTLPMLGNVLLLCFFVFFIFGIIGVQLWEGILRQRCFLKPLPNVTYPKNLPTYFQYKDQEKDYICSRPDDNGMHYCSNLPPYKLGDQVCNDTALQWSNNIPSSKGCVNWNQYYTECKSQGQNPFQGTISFDNIGLAWVAIFVVISLEGWVDIMYYVQDAHSFWDWIYFVLLIVIGSFFMINLCLVVIATQFSETKKREMERMKMERARYHSTSTLTSSTNNSEPNSCYAEMVKYVAHLYRRSKRRLIKKYRLYKYQRQLKREEKYAQSVPGPPPAPQPGVPVFDLRCQNNDLHAGASFGQGRHSVPLARGPGLSRGAGGQELIIFNILMSVKVGSHSFLFFATLFNSLNDVQYFKDMQEPGARSY</sequence>
<evidence type="ECO:0000256" key="6">
    <source>
        <dbReference type="ARBA" id="ARBA00022837"/>
    </source>
</evidence>
<keyword evidence="8 12" id="KW-1133">Transmembrane helix</keyword>
<keyword evidence="2" id="KW-0813">Transport</keyword>
<dbReference type="GO" id="GO:0005891">
    <property type="term" value="C:voltage-gated calcium channel complex"/>
    <property type="evidence" value="ECO:0007669"/>
    <property type="project" value="TreeGrafter"/>
</dbReference>
<keyword evidence="4" id="KW-0107">Calcium channel</keyword>
<dbReference type="GeneID" id="113466966"/>
<protein>
    <submittedName>
        <fullName evidence="15">Voltage-dependent T-type calcium channel subunit alpha-1I-like</fullName>
    </submittedName>
</protein>
<evidence type="ECO:0000256" key="11">
    <source>
        <dbReference type="ARBA" id="ARBA00023303"/>
    </source>
</evidence>
<evidence type="ECO:0000256" key="9">
    <source>
        <dbReference type="ARBA" id="ARBA00023065"/>
    </source>
</evidence>
<dbReference type="Proteomes" id="UP000079169">
    <property type="component" value="Unplaced"/>
</dbReference>
<dbReference type="Gene3D" id="1.10.287.70">
    <property type="match status" value="1"/>
</dbReference>